<sequence length="90" mass="10089">MADYQCHPLWDLSPGAYGDIDPYALPISDELKQRLSDWARAFDETLNLADPASSGFKNMDEEAAFKRQGIQLAEQLQNELGPEYVVSVKV</sequence>
<evidence type="ECO:0000313" key="1">
    <source>
        <dbReference type="EMBL" id="AZG14865.1"/>
    </source>
</evidence>
<name>A0A3G8H3N1_9BURK</name>
<organism evidence="1 2">
    <name type="scientific">Cupriavidus pauculus</name>
    <dbReference type="NCBI Taxonomy" id="82633"/>
    <lineage>
        <taxon>Bacteria</taxon>
        <taxon>Pseudomonadati</taxon>
        <taxon>Pseudomonadota</taxon>
        <taxon>Betaproteobacteria</taxon>
        <taxon>Burkholderiales</taxon>
        <taxon>Burkholderiaceae</taxon>
        <taxon>Cupriavidus</taxon>
    </lineage>
</organism>
<dbReference type="KEGG" id="cpau:EHF44_16340"/>
<dbReference type="Proteomes" id="UP000270411">
    <property type="component" value="Chromosome 1"/>
</dbReference>
<reference evidence="2" key="1">
    <citation type="submission" date="2018-11" db="EMBL/GenBank/DDBJ databases">
        <title>FDA dAtabase for Regulatory Grade micrObial Sequences (FDA-ARGOS): Supporting development and validation of Infectious Disease Dx tests.</title>
        <authorList>
            <person name="Goldberg B."/>
            <person name="Campos J."/>
            <person name="Tallon L."/>
            <person name="Sadzewicz L."/>
            <person name="Zhao X."/>
            <person name="Vavikolanu K."/>
            <person name="Mehta A."/>
            <person name="Aluvathingal J."/>
            <person name="Nadendla S."/>
            <person name="Geyer C."/>
            <person name="Nandy P."/>
            <person name="Yan Y."/>
            <person name="Sichtig H."/>
        </authorList>
    </citation>
    <scope>NUCLEOTIDE SEQUENCE [LARGE SCALE GENOMIC DNA]</scope>
    <source>
        <strain evidence="2">FDAARGOS_614</strain>
    </source>
</reference>
<gene>
    <name evidence="1" type="ORF">EHF44_16340</name>
</gene>
<evidence type="ECO:0000313" key="2">
    <source>
        <dbReference type="Proteomes" id="UP000270411"/>
    </source>
</evidence>
<dbReference type="AlphaFoldDB" id="A0A3G8H3N1"/>
<protein>
    <submittedName>
        <fullName evidence="1">Uncharacterized protein</fullName>
    </submittedName>
</protein>
<accession>A0A3G8H3N1</accession>
<dbReference type="RefSeq" id="WP_124684619.1">
    <property type="nucleotide sequence ID" value="NZ_CP033969.1"/>
</dbReference>
<proteinExistence type="predicted"/>
<dbReference type="OrthoDB" id="1150977at2"/>
<dbReference type="EMBL" id="CP033969">
    <property type="protein sequence ID" value="AZG14865.1"/>
    <property type="molecule type" value="Genomic_DNA"/>
</dbReference>